<evidence type="ECO:0000256" key="8">
    <source>
        <dbReference type="ARBA" id="ARBA00022692"/>
    </source>
</evidence>
<reference evidence="18" key="1">
    <citation type="submission" date="2013-06" db="EMBL/GenBank/DDBJ databases">
        <authorList>
            <person name="Zhao Q."/>
        </authorList>
    </citation>
    <scope>NUCLEOTIDE SEQUENCE</scope>
    <source>
        <strain evidence="18">cv. W1943</strain>
    </source>
</reference>
<accession>A0A0E0NHP3</accession>
<comment type="pathway">
    <text evidence="2 15">Phospholipid metabolism; phosphatidylcholine biosynthesis.</text>
</comment>
<evidence type="ECO:0000256" key="2">
    <source>
        <dbReference type="ARBA" id="ARBA00004969"/>
    </source>
</evidence>
<comment type="caution">
    <text evidence="15">Lacks conserved residue(s) required for the propagation of feature annotation.</text>
</comment>
<keyword evidence="12 15" id="KW-0472">Membrane</keyword>
<name>A0A0E0NHP3_ORYRU</name>
<feature type="transmembrane region" description="Helical" evidence="16">
    <location>
        <begin position="129"/>
        <end position="154"/>
    </location>
</feature>
<dbReference type="UniPathway" id="UPA00753"/>
<evidence type="ECO:0000256" key="1">
    <source>
        <dbReference type="ARBA" id="ARBA00004477"/>
    </source>
</evidence>
<comment type="catalytic activity">
    <reaction evidence="15">
        <text>a 1,2-diacyl-sn-glycero-3-phospho-N,N-dimethylethanolamine + S-adenosyl-L-methionine = a 1,2-diacyl-sn-glycero-3-phosphocholine + S-adenosyl-L-homocysteine + H(+)</text>
        <dbReference type="Rhea" id="RHEA:32739"/>
        <dbReference type="ChEBI" id="CHEBI:15378"/>
        <dbReference type="ChEBI" id="CHEBI:57643"/>
        <dbReference type="ChEBI" id="CHEBI:57856"/>
        <dbReference type="ChEBI" id="CHEBI:59789"/>
        <dbReference type="ChEBI" id="CHEBI:64572"/>
    </reaction>
</comment>
<keyword evidence="6 15" id="KW-0808">Transferase</keyword>
<keyword evidence="5 15" id="KW-0489">Methyltransferase</keyword>
<dbReference type="GO" id="GO:0004608">
    <property type="term" value="F:phosphatidylethanolamine N-methyltransferase activity"/>
    <property type="evidence" value="ECO:0007669"/>
    <property type="project" value="UniProtKB-UniRule"/>
</dbReference>
<dbReference type="OMA" id="LYFWPLI"/>
<dbReference type="GO" id="GO:0032259">
    <property type="term" value="P:methylation"/>
    <property type="evidence" value="ECO:0007669"/>
    <property type="project" value="UniProtKB-KW"/>
</dbReference>
<dbReference type="GO" id="GO:0000773">
    <property type="term" value="F:phosphatidyl-N-methylethanolamine N-methyltransferase activity"/>
    <property type="evidence" value="ECO:0007669"/>
    <property type="project" value="UniProtKB-UniRule"/>
</dbReference>
<reference evidence="17" key="2">
    <citation type="submission" date="2015-06" db="UniProtKB">
        <authorList>
            <consortium name="EnsemblPlants"/>
        </authorList>
    </citation>
    <scope>IDENTIFICATION</scope>
</reference>
<dbReference type="eggNOG" id="ENOG502RYIR">
    <property type="taxonomic scope" value="Eukaryota"/>
</dbReference>
<evidence type="ECO:0000256" key="14">
    <source>
        <dbReference type="ARBA" id="ARBA00023264"/>
    </source>
</evidence>
<keyword evidence="8 15" id="KW-0812">Transmembrane</keyword>
<evidence type="ECO:0000256" key="13">
    <source>
        <dbReference type="ARBA" id="ARBA00023209"/>
    </source>
</evidence>
<keyword evidence="14 15" id="KW-1208">Phospholipid metabolism</keyword>
<evidence type="ECO:0000256" key="7">
    <source>
        <dbReference type="ARBA" id="ARBA00022691"/>
    </source>
</evidence>
<dbReference type="Gramene" id="ORUFI02G25270.1">
    <property type="protein sequence ID" value="ORUFI02G25270.1"/>
    <property type="gene ID" value="ORUFI02G25270"/>
</dbReference>
<dbReference type="GO" id="GO:0006656">
    <property type="term" value="P:phosphatidylcholine biosynthetic process"/>
    <property type="evidence" value="ECO:0007669"/>
    <property type="project" value="UniProtKB-UniRule"/>
</dbReference>
<protein>
    <recommendedName>
        <fullName evidence="15">Phosphatidyl-N-methylethanolamine N-methyltransferase</fullName>
        <ecNumber evidence="15">2.1.1.71</ecNumber>
    </recommendedName>
    <alternativeName>
        <fullName evidence="15">Phospholipid methyltransferase</fullName>
        <shortName evidence="15">PLMT</shortName>
    </alternativeName>
</protein>
<evidence type="ECO:0000256" key="12">
    <source>
        <dbReference type="ARBA" id="ARBA00023136"/>
    </source>
</evidence>
<keyword evidence="11 15" id="KW-0443">Lipid metabolism</keyword>
<feature type="binding site" evidence="15">
    <location>
        <begin position="78"/>
        <end position="80"/>
    </location>
    <ligand>
        <name>S-adenosyl-L-methionine</name>
        <dbReference type="ChEBI" id="CHEBI:59789"/>
    </ligand>
</feature>
<evidence type="ECO:0000256" key="4">
    <source>
        <dbReference type="ARBA" id="ARBA00022516"/>
    </source>
</evidence>
<keyword evidence="9 15" id="KW-0256">Endoplasmic reticulum</keyword>
<dbReference type="PANTHER" id="PTHR15458">
    <property type="entry name" value="PHOSPHATIDYLETHANOLAMINE N-METHYLTRANSFERASE"/>
    <property type="match status" value="1"/>
</dbReference>
<evidence type="ECO:0000256" key="5">
    <source>
        <dbReference type="ARBA" id="ARBA00022603"/>
    </source>
</evidence>
<evidence type="ECO:0000256" key="3">
    <source>
        <dbReference type="ARBA" id="ARBA00005189"/>
    </source>
</evidence>
<evidence type="ECO:0000256" key="16">
    <source>
        <dbReference type="SAM" id="Phobius"/>
    </source>
</evidence>
<feature type="binding site" evidence="15">
    <location>
        <begin position="158"/>
        <end position="159"/>
    </location>
    <ligand>
        <name>S-adenosyl-L-methionine</name>
        <dbReference type="ChEBI" id="CHEBI:59789"/>
    </ligand>
</feature>
<comment type="pathway">
    <text evidence="3">Lipid metabolism.</text>
</comment>
<dbReference type="InterPro" id="IPR024960">
    <property type="entry name" value="PEMT/MFAP"/>
</dbReference>
<dbReference type="EC" id="2.1.1.71" evidence="15"/>
<dbReference type="AlphaFoldDB" id="A0A0E0NHP3"/>
<sequence length="168" mass="18845">MEMAAAAVGVLLPFPFYWALWNHPQRWVDLCGGGGGGVDPCRRMAQVSHVLKALQLLALASVASFSWPPPLYSVALLAVGQYLNFKVYQLLGEPGTYYGVRFGKKIPWVTEFPFGYIKDPQYVGSMLSLVALLCWVPFQYVLLWCLGYVFMMWVESKEDPATRAKLLS</sequence>
<keyword evidence="18" id="KW-1185">Reference proteome</keyword>
<dbReference type="Proteomes" id="UP000008022">
    <property type="component" value="Unassembled WGS sequence"/>
</dbReference>
<organism evidence="17 18">
    <name type="scientific">Oryza rufipogon</name>
    <name type="common">Brownbeard rice</name>
    <name type="synonym">Asian wild rice</name>
    <dbReference type="NCBI Taxonomy" id="4529"/>
    <lineage>
        <taxon>Eukaryota</taxon>
        <taxon>Viridiplantae</taxon>
        <taxon>Streptophyta</taxon>
        <taxon>Embryophyta</taxon>
        <taxon>Tracheophyta</taxon>
        <taxon>Spermatophyta</taxon>
        <taxon>Magnoliopsida</taxon>
        <taxon>Liliopsida</taxon>
        <taxon>Poales</taxon>
        <taxon>Poaceae</taxon>
        <taxon>BOP clade</taxon>
        <taxon>Oryzoideae</taxon>
        <taxon>Oryzeae</taxon>
        <taxon>Oryzinae</taxon>
        <taxon>Oryza</taxon>
    </lineage>
</organism>
<feature type="topological domain" description="Lumenal" evidence="15">
    <location>
        <begin position="1"/>
        <end position="2"/>
    </location>
</feature>
<dbReference type="Gene3D" id="1.20.120.1630">
    <property type="match status" value="1"/>
</dbReference>
<feature type="topological domain" description="Cytoplasmic" evidence="15">
    <location>
        <begin position="157"/>
        <end position="168"/>
    </location>
</feature>
<dbReference type="HOGENOM" id="CLU_111785_0_0_1"/>
<comment type="similarity">
    <text evidence="15">Belongs to the class VI-like SAM-binding methyltransferase superfamily. PEMT/PEM2 methyltransferase family.</text>
</comment>
<dbReference type="HAMAP" id="MF_03216">
    <property type="entry name" value="PLMT"/>
    <property type="match status" value="1"/>
</dbReference>
<dbReference type="GO" id="GO:0005789">
    <property type="term" value="C:endoplasmic reticulum membrane"/>
    <property type="evidence" value="ECO:0007669"/>
    <property type="project" value="UniProtKB-SubCell"/>
</dbReference>
<keyword evidence="10 15" id="KW-1133">Transmembrane helix</keyword>
<comment type="catalytic activity">
    <reaction evidence="15">
        <text>a 1,2-diacyl-sn-glycero-3-phospho-N-methylethanolamine + S-adenosyl-L-methionine = a 1,2-diacyl-sn-glycero-3-phospho-N,N-dimethylethanolamine + S-adenosyl-L-homocysteine + H(+)</text>
        <dbReference type="Rhea" id="RHEA:32735"/>
        <dbReference type="ChEBI" id="CHEBI:15378"/>
        <dbReference type="ChEBI" id="CHEBI:57856"/>
        <dbReference type="ChEBI" id="CHEBI:59789"/>
        <dbReference type="ChEBI" id="CHEBI:64572"/>
        <dbReference type="ChEBI" id="CHEBI:64573"/>
        <dbReference type="EC" id="2.1.1.71"/>
    </reaction>
</comment>
<keyword evidence="13 15" id="KW-0594">Phospholipid biosynthesis</keyword>
<proteinExistence type="inferred from homology"/>
<keyword evidence="4 15" id="KW-0444">Lipid biosynthesis</keyword>
<evidence type="ECO:0000256" key="15">
    <source>
        <dbReference type="HAMAP-Rule" id="MF_03216"/>
    </source>
</evidence>
<dbReference type="InterPro" id="IPR007318">
    <property type="entry name" value="Phopholipid_MeTrfase"/>
</dbReference>
<keyword evidence="7 15" id="KW-0949">S-adenosyl-L-methionine</keyword>
<evidence type="ECO:0000313" key="18">
    <source>
        <dbReference type="Proteomes" id="UP000008022"/>
    </source>
</evidence>
<evidence type="ECO:0000256" key="11">
    <source>
        <dbReference type="ARBA" id="ARBA00023098"/>
    </source>
</evidence>
<dbReference type="PANTHER" id="PTHR15458:SF5">
    <property type="entry name" value="PHOSPHATIDYLETHANOLAMINE N-METHYLTRANSFERASE"/>
    <property type="match status" value="1"/>
</dbReference>
<evidence type="ECO:0000313" key="17">
    <source>
        <dbReference type="EnsemblPlants" id="ORUFI02G25270.1"/>
    </source>
</evidence>
<evidence type="ECO:0000256" key="9">
    <source>
        <dbReference type="ARBA" id="ARBA00022824"/>
    </source>
</evidence>
<evidence type="ECO:0000256" key="10">
    <source>
        <dbReference type="ARBA" id="ARBA00022989"/>
    </source>
</evidence>
<comment type="subcellular location">
    <subcellularLocation>
        <location evidence="1 15">Endoplasmic reticulum membrane</location>
        <topology evidence="1 15">Multi-pass membrane protein</topology>
    </subcellularLocation>
</comment>
<dbReference type="EnsemblPlants" id="ORUFI02G25270.1">
    <property type="protein sequence ID" value="ORUFI02G25270.1"/>
    <property type="gene ID" value="ORUFI02G25270"/>
</dbReference>
<evidence type="ECO:0000256" key="6">
    <source>
        <dbReference type="ARBA" id="ARBA00022679"/>
    </source>
</evidence>
<comment type="function">
    <text evidence="15">Catalyzes the second two steps of the methylation pathway of phosphatidylcholine biosynthesis, the SAM-dependent methylation of phosphatidylmonomethylethanolamine (PMME) to phosphatidyldimethylethanolamine (PDME) and of PDME to phosphatidylcholine (PC).</text>
</comment>
<dbReference type="Pfam" id="PF04191">
    <property type="entry name" value="PEMT"/>
    <property type="match status" value="1"/>
</dbReference>
<dbReference type="STRING" id="4529.A0A0E0NHP3"/>